<proteinExistence type="predicted"/>
<dbReference type="Proteomes" id="UP001165960">
    <property type="component" value="Unassembled WGS sequence"/>
</dbReference>
<comment type="caution">
    <text evidence="1">The sequence shown here is derived from an EMBL/GenBank/DDBJ whole genome shotgun (WGS) entry which is preliminary data.</text>
</comment>
<accession>A0ACC2RWE2</accession>
<organism evidence="1 2">
    <name type="scientific">Entomophthora muscae</name>
    <dbReference type="NCBI Taxonomy" id="34485"/>
    <lineage>
        <taxon>Eukaryota</taxon>
        <taxon>Fungi</taxon>
        <taxon>Fungi incertae sedis</taxon>
        <taxon>Zoopagomycota</taxon>
        <taxon>Entomophthoromycotina</taxon>
        <taxon>Entomophthoromycetes</taxon>
        <taxon>Entomophthorales</taxon>
        <taxon>Entomophthoraceae</taxon>
        <taxon>Entomophthora</taxon>
    </lineage>
</organism>
<keyword evidence="2" id="KW-1185">Reference proteome</keyword>
<evidence type="ECO:0000313" key="1">
    <source>
        <dbReference type="EMBL" id="KAJ9054412.1"/>
    </source>
</evidence>
<gene>
    <name evidence="1" type="primary">CWC15_1</name>
    <name evidence="1" type="ORF">DSO57_1015040</name>
</gene>
<protein>
    <submittedName>
        <fullName evidence="1">Complexed with cef1p</fullName>
    </submittedName>
</protein>
<name>A0ACC2RWE2_9FUNG</name>
<reference evidence="1" key="1">
    <citation type="submission" date="2022-04" db="EMBL/GenBank/DDBJ databases">
        <title>Genome of the entomopathogenic fungus Entomophthora muscae.</title>
        <authorList>
            <person name="Elya C."/>
            <person name="Lovett B.R."/>
            <person name="Lee E."/>
            <person name="Macias A.M."/>
            <person name="Hajek A.E."/>
            <person name="De Bivort B.L."/>
            <person name="Kasson M.T."/>
            <person name="De Fine Licht H.H."/>
            <person name="Stajich J.E."/>
        </authorList>
    </citation>
    <scope>NUCLEOTIDE SEQUENCE</scope>
    <source>
        <strain evidence="1">Berkeley</strain>
    </source>
</reference>
<sequence>MTTAARPTFDPAKGKDNKNPTGQTSARDLASHTKLKYRKDEQEGFAELDEDDFKNRLLAAEREHFEKKQAVENTEAAYAHRENTPEQRALLEACEKGEIGEESEDGEVDEASYRRTATFNSDEEDDEDEDDEEDTEALMRELEKIKQERAEAKARQERERQELEKKREEEVLQGNPLLNDPDSQNFTVKRRWDDDVIFKNQARGLDEKPVKRFINDMQRSDFHRKFMDKYIR</sequence>
<evidence type="ECO:0000313" key="2">
    <source>
        <dbReference type="Proteomes" id="UP001165960"/>
    </source>
</evidence>
<dbReference type="EMBL" id="QTSX02006448">
    <property type="protein sequence ID" value="KAJ9054412.1"/>
    <property type="molecule type" value="Genomic_DNA"/>
</dbReference>